<comment type="caution">
    <text evidence="11">The sequence shown here is derived from an EMBL/GenBank/DDBJ whole genome shotgun (WGS) entry which is preliminary data.</text>
</comment>
<dbReference type="EMBL" id="MU858117">
    <property type="protein sequence ID" value="KAK4212983.1"/>
    <property type="molecule type" value="Genomic_DNA"/>
</dbReference>
<dbReference type="InterPro" id="IPR010920">
    <property type="entry name" value="LSM_dom_sf"/>
</dbReference>
<accession>A0AAN6Y6C8</accession>
<evidence type="ECO:0000256" key="1">
    <source>
        <dbReference type="ARBA" id="ARBA00004123"/>
    </source>
</evidence>
<dbReference type="PANTHER" id="PTHR13829">
    <property type="entry name" value="SNRNP CORE PROTEIN FAMILY MEMBER"/>
    <property type="match status" value="1"/>
</dbReference>
<protein>
    <recommendedName>
        <fullName evidence="9">LSM complex subunit LSm2</fullName>
    </recommendedName>
</protein>
<dbReference type="InterPro" id="IPR016654">
    <property type="entry name" value="U6_snRNA_Lsm2"/>
</dbReference>
<dbReference type="GO" id="GO:0071013">
    <property type="term" value="C:catalytic step 2 spliceosome"/>
    <property type="evidence" value="ECO:0007669"/>
    <property type="project" value="TreeGrafter"/>
</dbReference>
<evidence type="ECO:0000256" key="7">
    <source>
        <dbReference type="ARBA" id="ARBA00023242"/>
    </source>
</evidence>
<dbReference type="AlphaFoldDB" id="A0AAN6Y6C8"/>
<dbReference type="GO" id="GO:0005688">
    <property type="term" value="C:U6 snRNP"/>
    <property type="evidence" value="ECO:0007669"/>
    <property type="project" value="TreeGrafter"/>
</dbReference>
<evidence type="ECO:0000256" key="6">
    <source>
        <dbReference type="ARBA" id="ARBA00023187"/>
    </source>
</evidence>
<dbReference type="FunFam" id="2.30.30.100:FF:000009">
    <property type="entry name" value="U6 snRNA-associated Sm-like protein LSm2"/>
    <property type="match status" value="1"/>
</dbReference>
<dbReference type="InterPro" id="IPR047575">
    <property type="entry name" value="Sm"/>
</dbReference>
<sequence length="98" mass="11255">MLFFSFFKTLIDHEVTVELKNDIQIRGVLKSVDQYLNIKLEDIQVVEELKYPHLSAVKNVFIRGSVVRYVHLPSNAVDVQLLEDATRREAANQGNKAK</sequence>
<dbReference type="GO" id="GO:0046540">
    <property type="term" value="C:U4/U6 x U5 tri-snRNP complex"/>
    <property type="evidence" value="ECO:0007669"/>
    <property type="project" value="TreeGrafter"/>
</dbReference>
<comment type="function">
    <text evidence="9">Component of LSm protein complexes, which are involved in RNA processing and may function in a chaperone-like manner.</text>
</comment>
<keyword evidence="4 9" id="KW-0747">Spliceosome</keyword>
<comment type="similarity">
    <text evidence="2 9">Belongs to the snRNP Sm proteins family.</text>
</comment>
<evidence type="ECO:0000313" key="12">
    <source>
        <dbReference type="Proteomes" id="UP001301769"/>
    </source>
</evidence>
<evidence type="ECO:0000256" key="8">
    <source>
        <dbReference type="ARBA" id="ARBA00023274"/>
    </source>
</evidence>
<dbReference type="Proteomes" id="UP001301769">
    <property type="component" value="Unassembled WGS sequence"/>
</dbReference>
<evidence type="ECO:0000256" key="9">
    <source>
        <dbReference type="PIRNR" id="PIRNR016394"/>
    </source>
</evidence>
<keyword evidence="5 9" id="KW-0694">RNA-binding</keyword>
<dbReference type="GO" id="GO:0000932">
    <property type="term" value="C:P-body"/>
    <property type="evidence" value="ECO:0007669"/>
    <property type="project" value="TreeGrafter"/>
</dbReference>
<evidence type="ECO:0000256" key="3">
    <source>
        <dbReference type="ARBA" id="ARBA00022664"/>
    </source>
</evidence>
<reference evidence="11" key="2">
    <citation type="submission" date="2023-05" db="EMBL/GenBank/DDBJ databases">
        <authorList>
            <consortium name="Lawrence Berkeley National Laboratory"/>
            <person name="Steindorff A."/>
            <person name="Hensen N."/>
            <person name="Bonometti L."/>
            <person name="Westerberg I."/>
            <person name="Brannstrom I.O."/>
            <person name="Guillou S."/>
            <person name="Cros-Aarteil S."/>
            <person name="Calhoun S."/>
            <person name="Haridas S."/>
            <person name="Kuo A."/>
            <person name="Mondo S."/>
            <person name="Pangilinan J."/>
            <person name="Riley R."/>
            <person name="Labutti K."/>
            <person name="Andreopoulos B."/>
            <person name="Lipzen A."/>
            <person name="Chen C."/>
            <person name="Yanf M."/>
            <person name="Daum C."/>
            <person name="Ng V."/>
            <person name="Clum A."/>
            <person name="Ohm R."/>
            <person name="Martin F."/>
            <person name="Silar P."/>
            <person name="Natvig D."/>
            <person name="Lalanne C."/>
            <person name="Gautier V."/>
            <person name="Ament-Velasquez S.L."/>
            <person name="Kruys A."/>
            <person name="Hutchinson M.I."/>
            <person name="Powell A.J."/>
            <person name="Barry K."/>
            <person name="Miller A.N."/>
            <person name="Grigoriev I.V."/>
            <person name="Debuchy R."/>
            <person name="Gladieux P."/>
            <person name="Thoren M.H."/>
            <person name="Johannesson H."/>
        </authorList>
    </citation>
    <scope>NUCLEOTIDE SEQUENCE</scope>
    <source>
        <strain evidence="11">PSN293</strain>
    </source>
</reference>
<dbReference type="SUPFAM" id="SSF50182">
    <property type="entry name" value="Sm-like ribonucleoproteins"/>
    <property type="match status" value="1"/>
</dbReference>
<comment type="subcellular location">
    <subcellularLocation>
        <location evidence="1">Nucleus</location>
    </subcellularLocation>
</comment>
<keyword evidence="8 9" id="KW-0687">Ribonucleoprotein</keyword>
<dbReference type="PROSITE" id="PS52002">
    <property type="entry name" value="SM"/>
    <property type="match status" value="1"/>
</dbReference>
<evidence type="ECO:0000256" key="5">
    <source>
        <dbReference type="ARBA" id="ARBA00022884"/>
    </source>
</evidence>
<dbReference type="GO" id="GO:0071011">
    <property type="term" value="C:precatalytic spliceosome"/>
    <property type="evidence" value="ECO:0007669"/>
    <property type="project" value="TreeGrafter"/>
</dbReference>
<dbReference type="CDD" id="cd01725">
    <property type="entry name" value="LSm2"/>
    <property type="match status" value="1"/>
</dbReference>
<evidence type="ECO:0000256" key="4">
    <source>
        <dbReference type="ARBA" id="ARBA00022728"/>
    </source>
</evidence>
<evidence type="ECO:0000256" key="2">
    <source>
        <dbReference type="ARBA" id="ARBA00006850"/>
    </source>
</evidence>
<dbReference type="Pfam" id="PF01423">
    <property type="entry name" value="LSM"/>
    <property type="match status" value="1"/>
</dbReference>
<reference evidence="11" key="1">
    <citation type="journal article" date="2023" name="Mol. Phylogenet. Evol.">
        <title>Genome-scale phylogeny and comparative genomics of the fungal order Sordariales.</title>
        <authorList>
            <person name="Hensen N."/>
            <person name="Bonometti L."/>
            <person name="Westerberg I."/>
            <person name="Brannstrom I.O."/>
            <person name="Guillou S."/>
            <person name="Cros-Aarteil S."/>
            <person name="Calhoun S."/>
            <person name="Haridas S."/>
            <person name="Kuo A."/>
            <person name="Mondo S."/>
            <person name="Pangilinan J."/>
            <person name="Riley R."/>
            <person name="LaButti K."/>
            <person name="Andreopoulos B."/>
            <person name="Lipzen A."/>
            <person name="Chen C."/>
            <person name="Yan M."/>
            <person name="Daum C."/>
            <person name="Ng V."/>
            <person name="Clum A."/>
            <person name="Steindorff A."/>
            <person name="Ohm R.A."/>
            <person name="Martin F."/>
            <person name="Silar P."/>
            <person name="Natvig D.O."/>
            <person name="Lalanne C."/>
            <person name="Gautier V."/>
            <person name="Ament-Velasquez S.L."/>
            <person name="Kruys A."/>
            <person name="Hutchinson M.I."/>
            <person name="Powell A.J."/>
            <person name="Barry K."/>
            <person name="Miller A.N."/>
            <person name="Grigoriev I.V."/>
            <person name="Debuchy R."/>
            <person name="Gladieux P."/>
            <person name="Hiltunen Thoren M."/>
            <person name="Johannesson H."/>
        </authorList>
    </citation>
    <scope>NUCLEOTIDE SEQUENCE</scope>
    <source>
        <strain evidence="11">PSN293</strain>
    </source>
</reference>
<evidence type="ECO:0000313" key="11">
    <source>
        <dbReference type="EMBL" id="KAK4212983.1"/>
    </source>
</evidence>
<keyword evidence="12" id="KW-1185">Reference proteome</keyword>
<gene>
    <name evidence="11" type="ORF">QBC37DRAFT_344998</name>
</gene>
<keyword evidence="3 9" id="KW-0507">mRNA processing</keyword>
<keyword evidence="7 9" id="KW-0539">Nucleus</keyword>
<proteinExistence type="inferred from homology"/>
<feature type="domain" description="Sm" evidence="10">
    <location>
        <begin position="2"/>
        <end position="76"/>
    </location>
</feature>
<dbReference type="SMART" id="SM00651">
    <property type="entry name" value="Sm"/>
    <property type="match status" value="1"/>
</dbReference>
<dbReference type="PIRSF" id="PIRSF016394">
    <property type="entry name" value="U6_snRNA_Lsm2"/>
    <property type="match status" value="1"/>
</dbReference>
<dbReference type="GO" id="GO:0000398">
    <property type="term" value="P:mRNA splicing, via spliceosome"/>
    <property type="evidence" value="ECO:0007669"/>
    <property type="project" value="UniProtKB-UniRule"/>
</dbReference>
<dbReference type="PANTHER" id="PTHR13829:SF2">
    <property type="entry name" value="U6 SNRNA-ASSOCIATED SM-LIKE PROTEIN LSM2"/>
    <property type="match status" value="1"/>
</dbReference>
<dbReference type="GO" id="GO:1990726">
    <property type="term" value="C:Lsm1-7-Pat1 complex"/>
    <property type="evidence" value="ECO:0007669"/>
    <property type="project" value="TreeGrafter"/>
</dbReference>
<keyword evidence="6 9" id="KW-0508">mRNA splicing</keyword>
<evidence type="ECO:0000259" key="10">
    <source>
        <dbReference type="PROSITE" id="PS52002"/>
    </source>
</evidence>
<dbReference type="GO" id="GO:0003723">
    <property type="term" value="F:RNA binding"/>
    <property type="evidence" value="ECO:0007669"/>
    <property type="project" value="UniProtKB-UniRule"/>
</dbReference>
<organism evidence="11 12">
    <name type="scientific">Rhypophila decipiens</name>
    <dbReference type="NCBI Taxonomy" id="261697"/>
    <lineage>
        <taxon>Eukaryota</taxon>
        <taxon>Fungi</taxon>
        <taxon>Dikarya</taxon>
        <taxon>Ascomycota</taxon>
        <taxon>Pezizomycotina</taxon>
        <taxon>Sordariomycetes</taxon>
        <taxon>Sordariomycetidae</taxon>
        <taxon>Sordariales</taxon>
        <taxon>Naviculisporaceae</taxon>
        <taxon>Rhypophila</taxon>
    </lineage>
</organism>
<dbReference type="InterPro" id="IPR001163">
    <property type="entry name" value="Sm_dom_euk/arc"/>
</dbReference>
<name>A0AAN6Y6C8_9PEZI</name>
<dbReference type="Gene3D" id="2.30.30.100">
    <property type="match status" value="1"/>
</dbReference>